<gene>
    <name evidence="1" type="ORF">DI526_04640</name>
</gene>
<comment type="caution">
    <text evidence="1">The sequence shown here is derived from an EMBL/GenBank/DDBJ whole genome shotgun (WGS) entry which is preliminary data.</text>
</comment>
<accession>A0A2W5V9Z5</accession>
<dbReference type="Proteomes" id="UP000249393">
    <property type="component" value="Unassembled WGS sequence"/>
</dbReference>
<proteinExistence type="predicted"/>
<reference evidence="1 2" key="1">
    <citation type="submission" date="2017-08" db="EMBL/GenBank/DDBJ databases">
        <title>Infants hospitalized years apart are colonized by the same room-sourced microbial strains.</title>
        <authorList>
            <person name="Brooks B."/>
            <person name="Olm M.R."/>
            <person name="Firek B.A."/>
            <person name="Baker R."/>
            <person name="Thomas B.C."/>
            <person name="Morowitz M.J."/>
            <person name="Banfield J.F."/>
        </authorList>
    </citation>
    <scope>NUCLEOTIDE SEQUENCE [LARGE SCALE GENOMIC DNA]</scope>
    <source>
        <strain evidence="1">S2_003_000_R2_4</strain>
    </source>
</reference>
<organism evidence="1 2">
    <name type="scientific">Caulobacter segnis</name>
    <dbReference type="NCBI Taxonomy" id="88688"/>
    <lineage>
        <taxon>Bacteria</taxon>
        <taxon>Pseudomonadati</taxon>
        <taxon>Pseudomonadota</taxon>
        <taxon>Alphaproteobacteria</taxon>
        <taxon>Caulobacterales</taxon>
        <taxon>Caulobacteraceae</taxon>
        <taxon>Caulobacter</taxon>
    </lineage>
</organism>
<evidence type="ECO:0000313" key="2">
    <source>
        <dbReference type="Proteomes" id="UP000249393"/>
    </source>
</evidence>
<dbReference type="EMBL" id="QFQZ01000009">
    <property type="protein sequence ID" value="PZR36062.1"/>
    <property type="molecule type" value="Genomic_DNA"/>
</dbReference>
<sequence length="93" mass="10524">MRKPITKPEIVINHLRKDGRITDAVARAAYGSFRLADAIYRLRTDRTDLVPKGMQIVTIDREDVAGNRFAEYRLIPKTPSFMAATAQETKAYA</sequence>
<dbReference type="AlphaFoldDB" id="A0A2W5V9Z5"/>
<name>A0A2W5V9Z5_9CAUL</name>
<evidence type="ECO:0000313" key="1">
    <source>
        <dbReference type="EMBL" id="PZR36062.1"/>
    </source>
</evidence>
<dbReference type="RefSeq" id="WP_304274691.1">
    <property type="nucleotide sequence ID" value="NZ_QFQZ01000009.1"/>
</dbReference>
<protein>
    <submittedName>
        <fullName evidence="1">Uncharacterized protein</fullName>
    </submittedName>
</protein>